<keyword evidence="1" id="KW-0132">Cell division</keyword>
<dbReference type="GO" id="GO:0051301">
    <property type="term" value="P:cell division"/>
    <property type="evidence" value="ECO:0007669"/>
    <property type="project" value="UniProtKB-KW"/>
</dbReference>
<dbReference type="InterPro" id="IPR039361">
    <property type="entry name" value="Cyclin"/>
</dbReference>
<protein>
    <recommendedName>
        <fullName evidence="5">Cyclin-like domain-containing protein</fullName>
    </recommendedName>
</protein>
<evidence type="ECO:0000256" key="3">
    <source>
        <dbReference type="ARBA" id="ARBA00023306"/>
    </source>
</evidence>
<dbReference type="PANTHER" id="PTHR10177">
    <property type="entry name" value="CYCLINS"/>
    <property type="match status" value="1"/>
</dbReference>
<comment type="caution">
    <text evidence="6">The sequence shown here is derived from an EMBL/GenBank/DDBJ whole genome shotgun (WGS) entry which is preliminary data.</text>
</comment>
<dbReference type="InterPro" id="IPR006671">
    <property type="entry name" value="Cyclin_N"/>
</dbReference>
<gene>
    <name evidence="6" type="ORF">GAYE_SCF01G2034</name>
</gene>
<evidence type="ECO:0000256" key="2">
    <source>
        <dbReference type="ARBA" id="ARBA00023127"/>
    </source>
</evidence>
<dbReference type="InterPro" id="IPR036915">
    <property type="entry name" value="Cyclin-like_sf"/>
</dbReference>
<evidence type="ECO:0000313" key="7">
    <source>
        <dbReference type="Proteomes" id="UP001300502"/>
    </source>
</evidence>
<dbReference type="PROSITE" id="PS00292">
    <property type="entry name" value="CYCLINS"/>
    <property type="match status" value="1"/>
</dbReference>
<dbReference type="AlphaFoldDB" id="A0AAV9I9R4"/>
<dbReference type="SUPFAM" id="SSF47954">
    <property type="entry name" value="Cyclin-like"/>
    <property type="match status" value="1"/>
</dbReference>
<accession>A0AAV9I9R4</accession>
<evidence type="ECO:0000313" key="6">
    <source>
        <dbReference type="EMBL" id="KAK4524135.1"/>
    </source>
</evidence>
<organism evidence="6 7">
    <name type="scientific">Galdieria yellowstonensis</name>
    <dbReference type="NCBI Taxonomy" id="3028027"/>
    <lineage>
        <taxon>Eukaryota</taxon>
        <taxon>Rhodophyta</taxon>
        <taxon>Bangiophyceae</taxon>
        <taxon>Galdieriales</taxon>
        <taxon>Galdieriaceae</taxon>
        <taxon>Galdieria</taxon>
    </lineage>
</organism>
<dbReference type="SMART" id="SM00385">
    <property type="entry name" value="CYCLIN"/>
    <property type="match status" value="1"/>
</dbReference>
<reference evidence="6 7" key="1">
    <citation type="submission" date="2022-07" db="EMBL/GenBank/DDBJ databases">
        <title>Genome-wide signatures of adaptation to extreme environments.</title>
        <authorList>
            <person name="Cho C.H."/>
            <person name="Yoon H.S."/>
        </authorList>
    </citation>
    <scope>NUCLEOTIDE SEQUENCE [LARGE SCALE GENOMIC DNA]</scope>
    <source>
        <strain evidence="6 7">108.79 E11</strain>
    </source>
</reference>
<evidence type="ECO:0000256" key="4">
    <source>
        <dbReference type="RuleBase" id="RU000383"/>
    </source>
</evidence>
<dbReference type="InterPro" id="IPR013763">
    <property type="entry name" value="Cyclin-like_dom"/>
</dbReference>
<dbReference type="Proteomes" id="UP001300502">
    <property type="component" value="Unassembled WGS sequence"/>
</dbReference>
<dbReference type="CDD" id="cd00043">
    <property type="entry name" value="CYCLIN_SF"/>
    <property type="match status" value="1"/>
</dbReference>
<dbReference type="Pfam" id="PF00134">
    <property type="entry name" value="Cyclin_N"/>
    <property type="match status" value="1"/>
</dbReference>
<keyword evidence="7" id="KW-1185">Reference proteome</keyword>
<keyword evidence="3" id="KW-0131">Cell cycle</keyword>
<sequence>MSTGKFRSMSGEVSTPESLICCEDLQTEDTRRVQSKLKEELSENSLCASLPSKKRTYPLCKEAPRCTEISQPTPKVASPNYDIEQRIKKIRSPGDVREDRFSVSTGKKEKLQGLLGYILDHATDDIVSKVGRIFSSPSFHFSQNTQAEKEMEIFSSDYDYIEKLQQGSISAAAREQIVMWMLDLREPLRLDASTIYLAVSCFDRFLAKQKISKYYLRAVAASSLWIASKFNEVEPLSARALEWLTQVDQRTLQTCELLQLSVLDWRVHDLTPHSYFMFLRNVVEEPFAHRHFENGSKIFTQEEIHQCTLLVEIFLDLCSIHYEQLRFSRLTIVLSCILCAHCVLDHHLCRYTDMEGRLRKLNQQLNINTDDLRECMNNTMAYFQGNFYFREKEISIFSKAESASFPLDERGSVHREENHTPTSITEVSFCVVGR</sequence>
<dbReference type="InterPro" id="IPR048258">
    <property type="entry name" value="Cyclins_cyclin-box"/>
</dbReference>
<evidence type="ECO:0000259" key="5">
    <source>
        <dbReference type="SMART" id="SM00385"/>
    </source>
</evidence>
<dbReference type="EMBL" id="JANCYU010000021">
    <property type="protein sequence ID" value="KAK4524135.1"/>
    <property type="molecule type" value="Genomic_DNA"/>
</dbReference>
<comment type="similarity">
    <text evidence="4">Belongs to the cyclin family.</text>
</comment>
<evidence type="ECO:0000256" key="1">
    <source>
        <dbReference type="ARBA" id="ARBA00022618"/>
    </source>
</evidence>
<dbReference type="Gene3D" id="1.10.472.10">
    <property type="entry name" value="Cyclin-like"/>
    <property type="match status" value="2"/>
</dbReference>
<feature type="domain" description="Cyclin-like" evidence="5">
    <location>
        <begin position="179"/>
        <end position="261"/>
    </location>
</feature>
<name>A0AAV9I9R4_9RHOD</name>
<keyword evidence="2 4" id="KW-0195">Cyclin</keyword>
<proteinExistence type="inferred from homology"/>